<dbReference type="Proteomes" id="UP000178912">
    <property type="component" value="Unassembled WGS sequence"/>
</dbReference>
<evidence type="ECO:0000256" key="3">
    <source>
        <dbReference type="RuleBase" id="RU361235"/>
    </source>
</evidence>
<dbReference type="AlphaFoldDB" id="A0A1E1KA58"/>
<feature type="signal peptide" evidence="3">
    <location>
        <begin position="1"/>
        <end position="20"/>
    </location>
</feature>
<dbReference type="Gene3D" id="3.40.50.1820">
    <property type="entry name" value="alpha/beta hydrolase"/>
    <property type="match status" value="1"/>
</dbReference>
<organism evidence="6 7">
    <name type="scientific">Rhynchosporium agropyri</name>
    <dbReference type="NCBI Taxonomy" id="914238"/>
    <lineage>
        <taxon>Eukaryota</taxon>
        <taxon>Fungi</taxon>
        <taxon>Dikarya</taxon>
        <taxon>Ascomycota</taxon>
        <taxon>Pezizomycotina</taxon>
        <taxon>Leotiomycetes</taxon>
        <taxon>Helotiales</taxon>
        <taxon>Ploettnerulaceae</taxon>
        <taxon>Rhynchosporium</taxon>
    </lineage>
</organism>
<dbReference type="PANTHER" id="PTHR43918:SF4">
    <property type="entry name" value="CARBOXYLIC ESTER HYDROLASE"/>
    <property type="match status" value="1"/>
</dbReference>
<feature type="region of interest" description="Disordered" evidence="4">
    <location>
        <begin position="532"/>
        <end position="563"/>
    </location>
</feature>
<evidence type="ECO:0000256" key="1">
    <source>
        <dbReference type="ARBA" id="ARBA00005964"/>
    </source>
</evidence>
<feature type="domain" description="Carboxylesterase type B" evidence="5">
    <location>
        <begin position="28"/>
        <end position="372"/>
    </location>
</feature>
<feature type="domain" description="Carboxylesterase type B" evidence="5">
    <location>
        <begin position="376"/>
        <end position="504"/>
    </location>
</feature>
<sequence length="586" mass="61106">MTFSTKVLGIALSAASIAQAAGSWTVGQVVSTSSGSVKGHAAPVAVEVSEYLGIPFAQPPVGELRWTAPKAYEGTGDINGTNFGFSCPAGLQMPISAANLKNANTTASGFQILAALGQVGDKFSEDCLTVNVWTQPQTGSPKKAVLVWIYGGGFTTGNSDNPAYNGQYIASSEDVVVVSFNYRLNIFGFPGTPNGTQNLGLLDQRLAMEWVRDNIEKFGGDKEKITLFGQSAGSASVDYHMFAWKDNPIAHGFIQLSGSALGPAGGLGPIAANKAAEYWNAAATALGCGNSSSTSDQATVLSCMKGKSYTDVLKAVAAGTSGVTGVSYSFSPTVDDVVVYSNYTSLSLAGKFAKQPLLLGVADYEAGLFRVLDAFRNQTKSDEYYDAFNSIAFVCPCAQRAAYSIANNVPTWRYRWFGAFPNTQLTTVPYSAAWHASELPVLFNTTPATPANTEAEIAIGAYLRGAWAAFAKDPKAGLTSYEGGWPMYKPGEETLVRLAYNNMTGTNLARGTMYDGACKTFYGAGNGTSSSGNATMSGGSGSSTSTGSGSDSSTPKTVTTSGAGSMKTWISDLSVLVGAVVMAAFL</sequence>
<dbReference type="InterPro" id="IPR019819">
    <property type="entry name" value="Carboxylesterase_B_CS"/>
</dbReference>
<proteinExistence type="inferred from homology"/>
<dbReference type="EMBL" id="FJUX01000020">
    <property type="protein sequence ID" value="CZS94958.1"/>
    <property type="molecule type" value="Genomic_DNA"/>
</dbReference>
<keyword evidence="3" id="KW-0732">Signal</keyword>
<evidence type="ECO:0000256" key="4">
    <source>
        <dbReference type="SAM" id="MobiDB-lite"/>
    </source>
</evidence>
<feature type="chain" id="PRO_5009362665" description="Carboxylic ester hydrolase" evidence="3">
    <location>
        <begin position="21"/>
        <end position="586"/>
    </location>
</feature>
<dbReference type="InterPro" id="IPR050654">
    <property type="entry name" value="AChE-related_enzymes"/>
</dbReference>
<keyword evidence="2 3" id="KW-0378">Hydrolase</keyword>
<protein>
    <recommendedName>
        <fullName evidence="3">Carboxylic ester hydrolase</fullName>
        <ecNumber evidence="3">3.1.1.-</ecNumber>
    </recommendedName>
</protein>
<dbReference type="GO" id="GO:0052689">
    <property type="term" value="F:carboxylic ester hydrolase activity"/>
    <property type="evidence" value="ECO:0007669"/>
    <property type="project" value="TreeGrafter"/>
</dbReference>
<evidence type="ECO:0000313" key="7">
    <source>
        <dbReference type="Proteomes" id="UP000178912"/>
    </source>
</evidence>
<gene>
    <name evidence="6" type="ORF">RAG0_04757</name>
</gene>
<dbReference type="InterPro" id="IPR002018">
    <property type="entry name" value="CarbesteraseB"/>
</dbReference>
<dbReference type="EC" id="3.1.1.-" evidence="3"/>
<keyword evidence="7" id="KW-1185">Reference proteome</keyword>
<evidence type="ECO:0000259" key="5">
    <source>
        <dbReference type="Pfam" id="PF00135"/>
    </source>
</evidence>
<evidence type="ECO:0000256" key="2">
    <source>
        <dbReference type="ARBA" id="ARBA00022801"/>
    </source>
</evidence>
<dbReference type="InterPro" id="IPR019826">
    <property type="entry name" value="Carboxylesterase_B_AS"/>
</dbReference>
<evidence type="ECO:0000313" key="6">
    <source>
        <dbReference type="EMBL" id="CZS94958.1"/>
    </source>
</evidence>
<accession>A0A1E1KA58</accession>
<dbReference type="PROSITE" id="PS00122">
    <property type="entry name" value="CARBOXYLESTERASE_B_1"/>
    <property type="match status" value="1"/>
</dbReference>
<dbReference type="PROSITE" id="PS00941">
    <property type="entry name" value="CARBOXYLESTERASE_B_2"/>
    <property type="match status" value="1"/>
</dbReference>
<feature type="compositionally biased region" description="Low complexity" evidence="4">
    <location>
        <begin position="532"/>
        <end position="554"/>
    </location>
</feature>
<dbReference type="InterPro" id="IPR029058">
    <property type="entry name" value="AB_hydrolase_fold"/>
</dbReference>
<comment type="similarity">
    <text evidence="1 3">Belongs to the type-B carboxylesterase/lipase family.</text>
</comment>
<reference evidence="7" key="1">
    <citation type="submission" date="2016-03" db="EMBL/GenBank/DDBJ databases">
        <authorList>
            <person name="Guldener U."/>
        </authorList>
    </citation>
    <scope>NUCLEOTIDE SEQUENCE [LARGE SCALE GENOMIC DNA]</scope>
    <source>
        <strain evidence="7">04CH-RAC-A.6.1</strain>
    </source>
</reference>
<dbReference type="OrthoDB" id="408631at2759"/>
<dbReference type="SUPFAM" id="SSF53474">
    <property type="entry name" value="alpha/beta-Hydrolases"/>
    <property type="match status" value="1"/>
</dbReference>
<dbReference type="Pfam" id="PF00135">
    <property type="entry name" value="COesterase"/>
    <property type="match status" value="2"/>
</dbReference>
<name>A0A1E1KA58_9HELO</name>
<dbReference type="PANTHER" id="PTHR43918">
    <property type="entry name" value="ACETYLCHOLINESTERASE"/>
    <property type="match status" value="1"/>
</dbReference>